<dbReference type="GeneID" id="36408889"/>
<organism evidence="1 2">
    <name type="scientific">Plasmopara halstedii</name>
    <name type="common">Downy mildew of sunflower</name>
    <dbReference type="NCBI Taxonomy" id="4781"/>
    <lineage>
        <taxon>Eukaryota</taxon>
        <taxon>Sar</taxon>
        <taxon>Stramenopiles</taxon>
        <taxon>Oomycota</taxon>
        <taxon>Peronosporomycetes</taxon>
        <taxon>Peronosporales</taxon>
        <taxon>Peronosporaceae</taxon>
        <taxon>Plasmopara</taxon>
    </lineage>
</organism>
<keyword evidence="2" id="KW-1185">Reference proteome</keyword>
<dbReference type="Proteomes" id="UP000054928">
    <property type="component" value="Unassembled WGS sequence"/>
</dbReference>
<proteinExistence type="predicted"/>
<dbReference type="OrthoDB" id="167134at2759"/>
<name>A0A0P1AR70_PLAHL</name>
<dbReference type="AlphaFoldDB" id="A0A0P1AR70"/>
<evidence type="ECO:0000313" key="1">
    <source>
        <dbReference type="EMBL" id="CEG43642.1"/>
    </source>
</evidence>
<accession>A0A0P1AR70</accession>
<sequence>MDIPIVNIFPVFDAQCKDRVFSRLKEGTVETDDPLMMKTFVYVENPETFCFCLKWKYDENNERWSSFLSMTPAVD</sequence>
<reference evidence="2" key="1">
    <citation type="submission" date="2014-09" db="EMBL/GenBank/DDBJ databases">
        <authorList>
            <person name="Sharma Rahul"/>
            <person name="Thines Marco"/>
        </authorList>
    </citation>
    <scope>NUCLEOTIDE SEQUENCE [LARGE SCALE GENOMIC DNA]</scope>
</reference>
<protein>
    <submittedName>
        <fullName evidence="1">Uncharacterized protein</fullName>
    </submittedName>
</protein>
<dbReference type="RefSeq" id="XP_024580011.1">
    <property type="nucleotide sequence ID" value="XM_024729655.1"/>
</dbReference>
<evidence type="ECO:0000313" key="2">
    <source>
        <dbReference type="Proteomes" id="UP000054928"/>
    </source>
</evidence>
<dbReference type="EMBL" id="CCYD01000736">
    <property type="protein sequence ID" value="CEG43642.1"/>
    <property type="molecule type" value="Genomic_DNA"/>
</dbReference>